<proteinExistence type="predicted"/>
<comment type="caution">
    <text evidence="1">The sequence shown here is derived from an EMBL/GenBank/DDBJ whole genome shotgun (WGS) entry which is preliminary data.</text>
</comment>
<evidence type="ECO:0000313" key="2">
    <source>
        <dbReference type="Proteomes" id="UP001183585"/>
    </source>
</evidence>
<accession>A0ABU2CV97</accession>
<evidence type="ECO:0000313" key="1">
    <source>
        <dbReference type="EMBL" id="MDR7385255.1"/>
    </source>
</evidence>
<protein>
    <submittedName>
        <fullName evidence="1">Uncharacterized protein</fullName>
    </submittedName>
</protein>
<name>A0ABU2CV97_9MICO</name>
<keyword evidence="2" id="KW-1185">Reference proteome</keyword>
<gene>
    <name evidence="1" type="ORF">J2S48_004770</name>
</gene>
<reference evidence="1 2" key="1">
    <citation type="submission" date="2023-07" db="EMBL/GenBank/DDBJ databases">
        <title>Sequencing the genomes of 1000 actinobacteria strains.</title>
        <authorList>
            <person name="Klenk H.-P."/>
        </authorList>
    </citation>
    <scope>NUCLEOTIDE SEQUENCE [LARGE SCALE GENOMIC DNA]</scope>
    <source>
        <strain evidence="1 2">DSM 45554</strain>
    </source>
</reference>
<dbReference type="EMBL" id="JAVDYE010000001">
    <property type="protein sequence ID" value="MDR7385255.1"/>
    <property type="molecule type" value="Genomic_DNA"/>
</dbReference>
<dbReference type="Proteomes" id="UP001183585">
    <property type="component" value="Unassembled WGS sequence"/>
</dbReference>
<organism evidence="1 2">
    <name type="scientific">Promicromonospora iranensis</name>
    <dbReference type="NCBI Taxonomy" id="1105144"/>
    <lineage>
        <taxon>Bacteria</taxon>
        <taxon>Bacillati</taxon>
        <taxon>Actinomycetota</taxon>
        <taxon>Actinomycetes</taxon>
        <taxon>Micrococcales</taxon>
        <taxon>Promicromonosporaceae</taxon>
        <taxon>Promicromonospora</taxon>
    </lineage>
</organism>
<sequence length="75" mass="8200">MKALADVEQPDSWTIPLGTVTRPPLPTRTPRVALAQCLAGYPGMELWRELRELLPADSAARVLEAAATAYRAARQ</sequence>